<dbReference type="InterPro" id="IPR013785">
    <property type="entry name" value="Aldolase_TIM"/>
</dbReference>
<dbReference type="EMBL" id="JAGRPV010000001">
    <property type="protein sequence ID" value="MDI4648210.1"/>
    <property type="molecule type" value="Genomic_DNA"/>
</dbReference>
<dbReference type="PANTHER" id="PTHR31268">
    <property type="match status" value="1"/>
</dbReference>
<protein>
    <submittedName>
        <fullName evidence="2">Sip1-related alpha-galactosidase</fullName>
    </submittedName>
</protein>
<sequence>MFDWLLTSGAKEGNDGQAIWASCTVRLNEPGGVPAELRLPSVSDVSTNGDKNTLNETRYAFADEKGGTRVTFIIRQKGDCVTGHVEAELANENVFGSQRTFAQANAIELRLDAGAVPGRWMAVYQHKDWWTRPAFGADWRDIPMRTQSLLCGDGERYLQVLPVSGGAIRADVSGCEAGIVVRLTPGGAGMTRLDTLAFVMGAGEDPYALIERHAAVAAESLGRTGLLRSNKTYPPMLDRLGWCSWDAFYHKVNEEGLLQKAEELQRLGVPAGWFMIDDGWSDVRDGKLARFEADREKFPGGLGHTIGQLKKRFDIRHVGVWHTIAGYWGGIDLQSEEARIYGRSLRTNGRGQLLPSPEPGEAFGFWHGWHDWLSRQGVDFVKVDSQSAVSNFWAGTHAVGEAVSASHASLEASVALHFDAALINCMGMAAESVWHRPKSAVSRSSDDFVPQDLRGFAEHALQNAYNSYWHGAFYWGDWDMFWTRHQDARAGALLRAISGGPVYVSDPPDQTDPALLQPLAYRDGTLLRCDRVAVPAPDCLLLDPTREALPLKLWNTSGGAGVVAVFRIDAEPGRMEASIGPGDVPGLGGESFALHEHGSGKADIVGRGEALPLDLAPGDSAIWTVAPLADGFAPLGRLDKFAGSHAVLSCAADSRGGMRIRVREGGGPFGFVTDRLPLSARANGEDVEVKSAGARFYTVELPEGKGECYLEIELAAAGNP</sequence>
<dbReference type="InterPro" id="IPR017853">
    <property type="entry name" value="GH"/>
</dbReference>
<accession>A0ABT6TN20</accession>
<reference evidence="2" key="1">
    <citation type="submission" date="2023-04" db="EMBL/GenBank/DDBJ databases">
        <title>Comparative genomic analysis of Cohnella hashimotonis sp. nov., isolated from the International Space Station.</title>
        <authorList>
            <person name="Venkateswaran K."/>
            <person name="Simpson A."/>
        </authorList>
    </citation>
    <scope>NUCLEOTIDE SEQUENCE</scope>
    <source>
        <strain evidence="2">F6_2S_P_1</strain>
    </source>
</reference>
<dbReference type="PANTHER" id="PTHR31268:SF32">
    <property type="entry name" value="GALACTINOL--SUCROSE GALACTOSYLTRANSFERASE 2-RELATED"/>
    <property type="match status" value="1"/>
</dbReference>
<evidence type="ECO:0000313" key="2">
    <source>
        <dbReference type="EMBL" id="MDI4648210.1"/>
    </source>
</evidence>
<evidence type="ECO:0000256" key="1">
    <source>
        <dbReference type="ARBA" id="ARBA00023277"/>
    </source>
</evidence>
<comment type="caution">
    <text evidence="2">The sequence shown here is derived from an EMBL/GenBank/DDBJ whole genome shotgun (WGS) entry which is preliminary data.</text>
</comment>
<dbReference type="RefSeq" id="WP_282910939.1">
    <property type="nucleotide sequence ID" value="NZ_JAGRPV010000001.1"/>
</dbReference>
<proteinExistence type="predicted"/>
<evidence type="ECO:0000313" key="3">
    <source>
        <dbReference type="Proteomes" id="UP001161691"/>
    </source>
</evidence>
<name>A0ABT6TN20_9BACL</name>
<gene>
    <name evidence="2" type="ORF">KB449_24880</name>
</gene>
<keyword evidence="1" id="KW-0119">Carbohydrate metabolism</keyword>
<dbReference type="InterPro" id="IPR008811">
    <property type="entry name" value="Glycosyl_hydrolases_36"/>
</dbReference>
<dbReference type="Gene3D" id="3.20.20.70">
    <property type="entry name" value="Aldolase class I"/>
    <property type="match status" value="1"/>
</dbReference>
<dbReference type="SUPFAM" id="SSF51445">
    <property type="entry name" value="(Trans)glycosidases"/>
    <property type="match status" value="1"/>
</dbReference>
<organism evidence="2 3">
    <name type="scientific">Cohnella hashimotonis</name>
    <dbReference type="NCBI Taxonomy" id="2826895"/>
    <lineage>
        <taxon>Bacteria</taxon>
        <taxon>Bacillati</taxon>
        <taxon>Bacillota</taxon>
        <taxon>Bacilli</taxon>
        <taxon>Bacillales</taxon>
        <taxon>Paenibacillaceae</taxon>
        <taxon>Cohnella</taxon>
    </lineage>
</organism>
<dbReference type="Pfam" id="PF05691">
    <property type="entry name" value="Raffinose_syn"/>
    <property type="match status" value="2"/>
</dbReference>
<keyword evidence="3" id="KW-1185">Reference proteome</keyword>
<dbReference type="Proteomes" id="UP001161691">
    <property type="component" value="Unassembled WGS sequence"/>
</dbReference>